<accession>K3YNU1</accession>
<dbReference type="AlphaFoldDB" id="K3YNU1"/>
<dbReference type="InParanoid" id="K3YNU1"/>
<keyword evidence="3" id="KW-1185">Reference proteome</keyword>
<name>K3YNU1_SETIT</name>
<dbReference type="Proteomes" id="UP000004995">
    <property type="component" value="Unassembled WGS sequence"/>
</dbReference>
<feature type="compositionally biased region" description="Polar residues" evidence="1">
    <location>
        <begin position="37"/>
        <end position="53"/>
    </location>
</feature>
<sequence>MMREMARRHVEELRRVAQGVGAEAHGGCPRSRRSSVHESASTPTPTLAPGTNP</sequence>
<feature type="region of interest" description="Disordered" evidence="1">
    <location>
        <begin position="17"/>
        <end position="53"/>
    </location>
</feature>
<reference evidence="3" key="1">
    <citation type="journal article" date="2012" name="Nat. Biotechnol.">
        <title>Reference genome sequence of the model plant Setaria.</title>
        <authorList>
            <person name="Bennetzen J.L."/>
            <person name="Schmutz J."/>
            <person name="Wang H."/>
            <person name="Percifield R."/>
            <person name="Hawkins J."/>
            <person name="Pontaroli A.C."/>
            <person name="Estep M."/>
            <person name="Feng L."/>
            <person name="Vaughn J.N."/>
            <person name="Grimwood J."/>
            <person name="Jenkins J."/>
            <person name="Barry K."/>
            <person name="Lindquist E."/>
            <person name="Hellsten U."/>
            <person name="Deshpande S."/>
            <person name="Wang X."/>
            <person name="Wu X."/>
            <person name="Mitros T."/>
            <person name="Triplett J."/>
            <person name="Yang X."/>
            <person name="Ye C.Y."/>
            <person name="Mauro-Herrera M."/>
            <person name="Wang L."/>
            <person name="Li P."/>
            <person name="Sharma M."/>
            <person name="Sharma R."/>
            <person name="Ronald P.C."/>
            <person name="Panaud O."/>
            <person name="Kellogg E.A."/>
            <person name="Brutnell T.P."/>
            <person name="Doust A.N."/>
            <person name="Tuskan G.A."/>
            <person name="Rokhsar D."/>
            <person name="Devos K.M."/>
        </authorList>
    </citation>
    <scope>NUCLEOTIDE SEQUENCE [LARGE SCALE GENOMIC DNA]</scope>
    <source>
        <strain evidence="3">cv. Yugu1</strain>
    </source>
</reference>
<organism evidence="2 3">
    <name type="scientific">Setaria italica</name>
    <name type="common">Foxtail millet</name>
    <name type="synonym">Panicum italicum</name>
    <dbReference type="NCBI Taxonomy" id="4555"/>
    <lineage>
        <taxon>Eukaryota</taxon>
        <taxon>Viridiplantae</taxon>
        <taxon>Streptophyta</taxon>
        <taxon>Embryophyta</taxon>
        <taxon>Tracheophyta</taxon>
        <taxon>Spermatophyta</taxon>
        <taxon>Magnoliopsida</taxon>
        <taxon>Liliopsida</taxon>
        <taxon>Poales</taxon>
        <taxon>Poaceae</taxon>
        <taxon>PACMAD clade</taxon>
        <taxon>Panicoideae</taxon>
        <taxon>Panicodae</taxon>
        <taxon>Paniceae</taxon>
        <taxon>Cenchrinae</taxon>
        <taxon>Setaria</taxon>
    </lineage>
</organism>
<evidence type="ECO:0000256" key="1">
    <source>
        <dbReference type="SAM" id="MobiDB-lite"/>
    </source>
</evidence>
<proteinExistence type="predicted"/>
<dbReference type="Gramene" id="KQL02495">
    <property type="protein sequence ID" value="KQL02495"/>
    <property type="gene ID" value="SETIT_015933mg"/>
</dbReference>
<evidence type="ECO:0000313" key="2">
    <source>
        <dbReference type="EnsemblPlants" id="KQL02495"/>
    </source>
</evidence>
<dbReference type="EnsemblPlants" id="KQL02495">
    <property type="protein sequence ID" value="KQL02495"/>
    <property type="gene ID" value="SETIT_015933mg"/>
</dbReference>
<evidence type="ECO:0000313" key="3">
    <source>
        <dbReference type="Proteomes" id="UP000004995"/>
    </source>
</evidence>
<protein>
    <submittedName>
        <fullName evidence="2">Uncharacterized protein</fullName>
    </submittedName>
</protein>
<reference evidence="2" key="2">
    <citation type="submission" date="2018-08" db="UniProtKB">
        <authorList>
            <consortium name="EnsemblPlants"/>
        </authorList>
    </citation>
    <scope>IDENTIFICATION</scope>
    <source>
        <strain evidence="2">Yugu1</strain>
    </source>
</reference>
<dbReference type="EMBL" id="AGNK02003980">
    <property type="status" value="NOT_ANNOTATED_CDS"/>
    <property type="molecule type" value="Genomic_DNA"/>
</dbReference>
<dbReference type="HOGENOM" id="CLU_3072292_0_0_1"/>